<dbReference type="PANTHER" id="PTHR11803:SF39">
    <property type="entry name" value="2-IMINOBUTANOATE_2-IMINOPROPANOATE DEAMINASE"/>
    <property type="match status" value="1"/>
</dbReference>
<protein>
    <submittedName>
        <fullName evidence="2">Putative endoribonuclease LPSP</fullName>
    </submittedName>
</protein>
<dbReference type="STRING" id="1162668.LFE_1553"/>
<name>I0IPN6_LEPFC</name>
<sequence>MNDFPVPVGPYQTARKHGGFLFLSGQIPLDPNSGNLVEGGISSQTERVILNIAGVLKSYGIDWKSVLKVTVYLTDLNDFAEMNGVYSRLIGEPYPARSTIGVASLPKSAKVEIEVTAALS</sequence>
<dbReference type="InterPro" id="IPR019897">
    <property type="entry name" value="RidA_CS"/>
</dbReference>
<dbReference type="Pfam" id="PF01042">
    <property type="entry name" value="Ribonuc_L-PSP"/>
    <property type="match status" value="1"/>
</dbReference>
<dbReference type="Proteomes" id="UP000007382">
    <property type="component" value="Chromosome"/>
</dbReference>
<evidence type="ECO:0000256" key="1">
    <source>
        <dbReference type="ARBA" id="ARBA00010552"/>
    </source>
</evidence>
<dbReference type="HOGENOM" id="CLU_100715_7_3_0"/>
<dbReference type="KEGG" id="lfc:LFE_1553"/>
<dbReference type="EMBL" id="AP012342">
    <property type="protein sequence ID" value="BAM07235.1"/>
    <property type="molecule type" value="Genomic_DNA"/>
</dbReference>
<dbReference type="eggNOG" id="COG0251">
    <property type="taxonomic scope" value="Bacteria"/>
</dbReference>
<dbReference type="NCBIfam" id="TIGR00004">
    <property type="entry name" value="Rid family detoxifying hydrolase"/>
    <property type="match status" value="1"/>
</dbReference>
<accession>I0IPN6</accession>
<keyword evidence="3" id="KW-1185">Reference proteome</keyword>
<dbReference type="InterPro" id="IPR006175">
    <property type="entry name" value="YjgF/YER057c/UK114"/>
</dbReference>
<organism evidence="2 3">
    <name type="scientific">Leptospirillum ferrooxidans (strain C2-3)</name>
    <dbReference type="NCBI Taxonomy" id="1162668"/>
    <lineage>
        <taxon>Bacteria</taxon>
        <taxon>Pseudomonadati</taxon>
        <taxon>Nitrospirota</taxon>
        <taxon>Nitrospiria</taxon>
        <taxon>Nitrospirales</taxon>
        <taxon>Nitrospiraceae</taxon>
        <taxon>Leptospirillum</taxon>
    </lineage>
</organism>
<comment type="similarity">
    <text evidence="1">Belongs to the RutC family.</text>
</comment>
<dbReference type="Gene3D" id="3.30.1330.40">
    <property type="entry name" value="RutC-like"/>
    <property type="match status" value="1"/>
</dbReference>
<dbReference type="PATRIC" id="fig|1162668.3.peg.1844"/>
<dbReference type="CDD" id="cd00448">
    <property type="entry name" value="YjgF_YER057c_UK114_family"/>
    <property type="match status" value="1"/>
</dbReference>
<proteinExistence type="inferred from homology"/>
<dbReference type="FunFam" id="3.30.1330.40:FF:000001">
    <property type="entry name" value="L-PSP family endoribonuclease"/>
    <property type="match status" value="1"/>
</dbReference>
<dbReference type="GO" id="GO:0019239">
    <property type="term" value="F:deaminase activity"/>
    <property type="evidence" value="ECO:0007669"/>
    <property type="project" value="TreeGrafter"/>
</dbReference>
<dbReference type="SUPFAM" id="SSF55298">
    <property type="entry name" value="YjgF-like"/>
    <property type="match status" value="1"/>
</dbReference>
<dbReference type="RefSeq" id="WP_014449722.1">
    <property type="nucleotide sequence ID" value="NC_017094.1"/>
</dbReference>
<gene>
    <name evidence="2" type="ordered locus">LFE_1553</name>
</gene>
<dbReference type="OrthoDB" id="9803101at2"/>
<reference evidence="3" key="2">
    <citation type="submission" date="2012-03" db="EMBL/GenBank/DDBJ databases">
        <title>The complete genome sequence of the pioneer microbe on fresh volcanic deposit, Leptospirillum ferrooxidans strain C2-3.</title>
        <authorList>
            <person name="Fujimura R."/>
            <person name="Sato Y."/>
            <person name="Nishizawa T."/>
            <person name="Nanba K."/>
            <person name="Oshima K."/>
            <person name="Hattori M."/>
            <person name="Kamijo T."/>
            <person name="Ohta H."/>
        </authorList>
    </citation>
    <scope>NUCLEOTIDE SEQUENCE [LARGE SCALE GENOMIC DNA]</scope>
    <source>
        <strain evidence="3">C2-3</strain>
    </source>
</reference>
<reference evidence="2 3" key="1">
    <citation type="journal article" date="2012" name="J. Bacteriol.">
        <title>Complete Genome Sequence of Leptospirillum ferrooxidans Strain C2-3, Isolated from a Fresh Volcanic Ash Deposit on the Island of Miyake, Japan.</title>
        <authorList>
            <person name="Fujimura R."/>
            <person name="Sato Y."/>
            <person name="Nishizawa T."/>
            <person name="Oshima K."/>
            <person name="Kim S.-W."/>
            <person name="Hattori M."/>
            <person name="Kamijo T."/>
            <person name="Ohta H."/>
        </authorList>
    </citation>
    <scope>NUCLEOTIDE SEQUENCE [LARGE SCALE GENOMIC DNA]</scope>
    <source>
        <strain evidence="2 3">C2-3</strain>
    </source>
</reference>
<evidence type="ECO:0000313" key="3">
    <source>
        <dbReference type="Proteomes" id="UP000007382"/>
    </source>
</evidence>
<dbReference type="InterPro" id="IPR035959">
    <property type="entry name" value="RutC-like_sf"/>
</dbReference>
<dbReference type="PROSITE" id="PS01094">
    <property type="entry name" value="UPF0076"/>
    <property type="match status" value="1"/>
</dbReference>
<dbReference type="InterPro" id="IPR006056">
    <property type="entry name" value="RidA"/>
</dbReference>
<dbReference type="AlphaFoldDB" id="I0IPN6"/>
<evidence type="ECO:0000313" key="2">
    <source>
        <dbReference type="EMBL" id="BAM07235.1"/>
    </source>
</evidence>
<dbReference type="PANTHER" id="PTHR11803">
    <property type="entry name" value="2-IMINOBUTANOATE/2-IMINOPROPANOATE DEAMINASE RIDA"/>
    <property type="match status" value="1"/>
</dbReference>
<dbReference type="GO" id="GO:0005829">
    <property type="term" value="C:cytosol"/>
    <property type="evidence" value="ECO:0007669"/>
    <property type="project" value="TreeGrafter"/>
</dbReference>